<feature type="compositionally biased region" description="Low complexity" evidence="2">
    <location>
        <begin position="627"/>
        <end position="638"/>
    </location>
</feature>
<keyword evidence="1" id="KW-0560">Oxidoreductase</keyword>
<dbReference type="SUPFAM" id="SSF51735">
    <property type="entry name" value="NAD(P)-binding Rossmann-fold domains"/>
    <property type="match status" value="1"/>
</dbReference>
<reference evidence="3 4" key="1">
    <citation type="submission" date="2018-10" db="EMBL/GenBank/DDBJ databases">
        <title>Complete genome sequence of Malassezia restricta CBS 7877.</title>
        <authorList>
            <person name="Morand S.C."/>
            <person name="Bertignac M."/>
            <person name="Iltis A."/>
            <person name="Kolder I."/>
            <person name="Pirovano W."/>
            <person name="Jourdain R."/>
            <person name="Clavaud C."/>
        </authorList>
    </citation>
    <scope>NUCLEOTIDE SEQUENCE [LARGE SCALE GENOMIC DNA]</scope>
    <source>
        <strain evidence="3 4">CBS 7877</strain>
    </source>
</reference>
<dbReference type="PANTHER" id="PTHR47534:SF3">
    <property type="entry name" value="ALCOHOL DEHYDROGENASE-LIKE C-TERMINAL DOMAIN-CONTAINING PROTEIN"/>
    <property type="match status" value="1"/>
</dbReference>
<evidence type="ECO:0000313" key="4">
    <source>
        <dbReference type="Proteomes" id="UP000269793"/>
    </source>
</evidence>
<keyword evidence="4" id="KW-1185">Reference proteome</keyword>
<feature type="compositionally biased region" description="Basic and acidic residues" evidence="2">
    <location>
        <begin position="500"/>
        <end position="514"/>
    </location>
</feature>
<dbReference type="STRING" id="425264.A0A3G2S707"/>
<sequence length="646" mass="71001">MVELEEVQDSNAQITERFPPGMVAVFAGATRGIGKATMLEFAKHMRQPRIYLLARSEDTAQPVLDELHEVNPDGEYYYVEADLSLINMVDAACRRVRENEKAINVLFMSQGTLDFTSRTKEGLRTMWALSYFSRMRLISNLLDHLRRGESLRRVVCVMAGSREGPIDPNDVSGRKVPIRQARGHLSSCITFGLEHFAEMAPEVSFIHDHPGSVPTKPTRALPPGMASFAVSLSMASGRKISLEESAERHLFLTTSSRYPPISVEDRPLARGVPLSAGLRVALSSTARVAGGVYTVNSDCVSADYNTLELLRTMREQNIPAALWEWTQEEIDRVEVIIPDPPTPKEQPKPLAMEPEEMLFLPRPMPDGTYPLPDPVSATRPPVTTPEPPEPLDQPAPELVQDQAAMFLPQVRPDGTYPLPDRVRPTRLTTPEPPEPLAQPHPEMLPNAHAMFLPEVLPDGTYPLPAKVRPTRLPIPSPEPEPEPKPEPKPEPAPERSATSESHEAARASQDESRRRSFLPMFVKRLQPKPFRPFKRQGRTDGADDTSMAETVPERVSQSASEAVPETAAPGTSSHSVVPLSAPVLRPEVNEAQTAKAAEHAQPNTVVSHPATALNHASASGFEPSVNATQAAPQSPTAQDIIQSYQS</sequence>
<feature type="region of interest" description="Disordered" evidence="2">
    <location>
        <begin position="410"/>
        <end position="441"/>
    </location>
</feature>
<feature type="region of interest" description="Disordered" evidence="2">
    <location>
        <begin position="461"/>
        <end position="577"/>
    </location>
</feature>
<dbReference type="Pfam" id="PF00106">
    <property type="entry name" value="adh_short"/>
    <property type="match status" value="1"/>
</dbReference>
<dbReference type="Proteomes" id="UP000269793">
    <property type="component" value="Chromosome III"/>
</dbReference>
<protein>
    <submittedName>
        <fullName evidence="3">Short chain dehydrogenase</fullName>
    </submittedName>
</protein>
<dbReference type="PANTHER" id="PTHR47534">
    <property type="entry name" value="YALI0E05731P"/>
    <property type="match status" value="1"/>
</dbReference>
<evidence type="ECO:0000256" key="1">
    <source>
        <dbReference type="ARBA" id="ARBA00023002"/>
    </source>
</evidence>
<feature type="region of interest" description="Disordered" evidence="2">
    <location>
        <begin position="591"/>
        <end position="646"/>
    </location>
</feature>
<dbReference type="Gene3D" id="3.40.50.720">
    <property type="entry name" value="NAD(P)-binding Rossmann-like Domain"/>
    <property type="match status" value="1"/>
</dbReference>
<dbReference type="OrthoDB" id="2898509at2759"/>
<dbReference type="AlphaFoldDB" id="A0A3G2S707"/>
<dbReference type="InterPro" id="IPR036291">
    <property type="entry name" value="NAD(P)-bd_dom_sf"/>
</dbReference>
<organism evidence="3 4">
    <name type="scientific">Malassezia restricta (strain ATCC 96810 / NBRC 103918 / CBS 7877)</name>
    <name type="common">Seborrheic dermatitis infection agent</name>
    <dbReference type="NCBI Taxonomy" id="425264"/>
    <lineage>
        <taxon>Eukaryota</taxon>
        <taxon>Fungi</taxon>
        <taxon>Dikarya</taxon>
        <taxon>Basidiomycota</taxon>
        <taxon>Ustilaginomycotina</taxon>
        <taxon>Malasseziomycetes</taxon>
        <taxon>Malasseziales</taxon>
        <taxon>Malasseziaceae</taxon>
        <taxon>Malassezia</taxon>
    </lineage>
</organism>
<dbReference type="PRINTS" id="PR01217">
    <property type="entry name" value="PRICHEXTENSN"/>
</dbReference>
<feature type="region of interest" description="Disordered" evidence="2">
    <location>
        <begin position="366"/>
        <end position="392"/>
    </location>
</feature>
<feature type="compositionally biased region" description="Pro residues" evidence="2">
    <location>
        <begin position="382"/>
        <end position="392"/>
    </location>
</feature>
<dbReference type="GO" id="GO:0016491">
    <property type="term" value="F:oxidoreductase activity"/>
    <property type="evidence" value="ECO:0007669"/>
    <property type="project" value="UniProtKB-KW"/>
</dbReference>
<dbReference type="EMBL" id="CP033150">
    <property type="protein sequence ID" value="AYO43079.1"/>
    <property type="molecule type" value="Genomic_DNA"/>
</dbReference>
<gene>
    <name evidence="3" type="ORF">DNF11_2129</name>
</gene>
<accession>A0A3G2S707</accession>
<dbReference type="VEuPathDB" id="FungiDB:DNF11_2129"/>
<name>A0A3G2S707_MALR7</name>
<dbReference type="InterPro" id="IPR052228">
    <property type="entry name" value="Sec_Metab_Biosynth_Oxidored"/>
</dbReference>
<dbReference type="InterPro" id="IPR002347">
    <property type="entry name" value="SDR_fam"/>
</dbReference>
<evidence type="ECO:0000313" key="3">
    <source>
        <dbReference type="EMBL" id="AYO43079.1"/>
    </source>
</evidence>
<proteinExistence type="predicted"/>
<evidence type="ECO:0000256" key="2">
    <source>
        <dbReference type="SAM" id="MobiDB-lite"/>
    </source>
</evidence>
<feature type="compositionally biased region" description="Basic and acidic residues" evidence="2">
    <location>
        <begin position="481"/>
        <end position="493"/>
    </location>
</feature>